<dbReference type="EMBL" id="AP024485">
    <property type="protein sequence ID" value="BCS89618.1"/>
    <property type="molecule type" value="Genomic_DNA"/>
</dbReference>
<keyword evidence="2" id="KW-0472">Membrane</keyword>
<dbReference type="PANTHER" id="PTHR30487">
    <property type="entry name" value="TYPE 4 PREPILIN-LIKE PROTEINS LEADER PEPTIDE-PROCESSING ENZYME"/>
    <property type="match status" value="1"/>
</dbReference>
<proteinExistence type="inferred from homology"/>
<name>A0ABM7P986_9BACT</name>
<evidence type="ECO:0000313" key="4">
    <source>
        <dbReference type="EMBL" id="BCS89618.1"/>
    </source>
</evidence>
<keyword evidence="5" id="KW-1185">Reference proteome</keyword>
<dbReference type="InterPro" id="IPR050882">
    <property type="entry name" value="Prepilin_peptidase/N-MTase"/>
</dbReference>
<dbReference type="RefSeq" id="WP_229591583.1">
    <property type="nucleotide sequence ID" value="NZ_AP024485.1"/>
</dbReference>
<comment type="similarity">
    <text evidence="1">Belongs to the peptidase A24 family.</text>
</comment>
<dbReference type="Gene3D" id="1.20.120.1220">
    <property type="match status" value="1"/>
</dbReference>
<evidence type="ECO:0000259" key="3">
    <source>
        <dbReference type="Pfam" id="PF01478"/>
    </source>
</evidence>
<feature type="domain" description="Prepilin type IV endopeptidase peptidase" evidence="3">
    <location>
        <begin position="8"/>
        <end position="110"/>
    </location>
</feature>
<dbReference type="Proteomes" id="UP001053296">
    <property type="component" value="Chromosome"/>
</dbReference>
<accession>A0ABM7P986</accession>
<dbReference type="InterPro" id="IPR000045">
    <property type="entry name" value="Prepilin_IV_endopep_pep"/>
</dbReference>
<keyword evidence="2" id="KW-0812">Transmembrane</keyword>
<evidence type="ECO:0000256" key="2">
    <source>
        <dbReference type="SAM" id="Phobius"/>
    </source>
</evidence>
<feature type="transmembrane region" description="Helical" evidence="2">
    <location>
        <begin position="85"/>
        <end position="111"/>
    </location>
</feature>
<protein>
    <submittedName>
        <fullName evidence="4">Type 4 prepilin peptidase 1</fullName>
    </submittedName>
</protein>
<sequence>MNLIVTSVLAVALVTATITDIKSQRIPNWLTFPLMLSGLATHTVFGGWDGLYFSAVGYAFGFIVMAIPYFFGVMGAGDVKLMGAIGAWLGLNATLTAFLFTCIAGGIYGLAVLAMNWQLLVAVLRNIGNTFSVLVATHKFNFAPIATEKTLPRLCYGVAIAVGTVTSMALHAWMTGSIHTGY</sequence>
<evidence type="ECO:0000313" key="5">
    <source>
        <dbReference type="Proteomes" id="UP001053296"/>
    </source>
</evidence>
<evidence type="ECO:0000256" key="1">
    <source>
        <dbReference type="ARBA" id="ARBA00005801"/>
    </source>
</evidence>
<gene>
    <name evidence="4" type="ORF">PSDVSF_28600</name>
</gene>
<feature type="transmembrane region" description="Helical" evidence="2">
    <location>
        <begin position="51"/>
        <end position="73"/>
    </location>
</feature>
<feature type="transmembrane region" description="Helical" evidence="2">
    <location>
        <begin position="154"/>
        <end position="174"/>
    </location>
</feature>
<keyword evidence="2" id="KW-1133">Transmembrane helix</keyword>
<reference evidence="4" key="1">
    <citation type="journal article" date="2022" name="Arch. Microbiol.">
        <title>Pseudodesulfovibrio sediminis sp. nov., a mesophilic and neutrophilic sulfate-reducing bacterium isolated from sediment of a brackish lake.</title>
        <authorList>
            <person name="Takahashi A."/>
            <person name="Kojima H."/>
            <person name="Watanabe M."/>
            <person name="Fukui M."/>
        </authorList>
    </citation>
    <scope>NUCLEOTIDE SEQUENCE</scope>
    <source>
        <strain evidence="4">SF6</strain>
    </source>
</reference>
<dbReference type="Pfam" id="PF01478">
    <property type="entry name" value="Peptidase_A24"/>
    <property type="match status" value="1"/>
</dbReference>
<organism evidence="4 5">
    <name type="scientific">Pseudodesulfovibrio sediminis</name>
    <dbReference type="NCBI Taxonomy" id="2810563"/>
    <lineage>
        <taxon>Bacteria</taxon>
        <taxon>Pseudomonadati</taxon>
        <taxon>Thermodesulfobacteriota</taxon>
        <taxon>Desulfovibrionia</taxon>
        <taxon>Desulfovibrionales</taxon>
        <taxon>Desulfovibrionaceae</taxon>
    </lineage>
</organism>
<dbReference type="PANTHER" id="PTHR30487:SF0">
    <property type="entry name" value="PREPILIN LEADER PEPTIDASE_N-METHYLTRANSFERASE-RELATED"/>
    <property type="match status" value="1"/>
</dbReference>